<reference evidence="13" key="1">
    <citation type="journal article" date="2020" name="Nat. Commun.">
        <title>Genome assembly of wild tea tree DASZ reveals pedigree and selection history of tea varieties.</title>
        <authorList>
            <person name="Zhang W."/>
            <person name="Zhang Y."/>
            <person name="Qiu H."/>
            <person name="Guo Y."/>
            <person name="Wan H."/>
            <person name="Zhang X."/>
            <person name="Scossa F."/>
            <person name="Alseekh S."/>
            <person name="Zhang Q."/>
            <person name="Wang P."/>
            <person name="Xu L."/>
            <person name="Schmidt M.H."/>
            <person name="Jia X."/>
            <person name="Li D."/>
            <person name="Zhu A."/>
            <person name="Guo F."/>
            <person name="Chen W."/>
            <person name="Ni D."/>
            <person name="Usadel B."/>
            <person name="Fernie A.R."/>
            <person name="Wen W."/>
        </authorList>
    </citation>
    <scope>NUCLEOTIDE SEQUENCE [LARGE SCALE GENOMIC DNA]</scope>
    <source>
        <strain evidence="13">cv. G240</strain>
    </source>
</reference>
<feature type="domain" description="FAS1" evidence="11">
    <location>
        <begin position="122"/>
        <end position="266"/>
    </location>
</feature>
<dbReference type="SUPFAM" id="SSF82153">
    <property type="entry name" value="FAS1 domain"/>
    <property type="match status" value="1"/>
</dbReference>
<sequence>MSGLDSVAMNPAYKSQPIQIAVLDYNIIQKYPIVLIQICSQLIPTSRILLPLLHPKLIKPPHNTPTPHHTTPHHTTPPQLTTMASTPLFSIILSLTSLLFLLLTPHIQAQSPSAPSPSPSGPINITDILVKGGQYNILIRFLTSTQVVNQINNQVNNSNDGMTVFAPTDNAFSNLPSGTLNNLSTQQQVQLVLYHVLPKYYSLADLLTVSNPARTLASGQDGGVFGLDFSGAGSQVNVSTGIVETIVNTALRSNFPLAVYSLDKVLLPKEFYEAKAPAPAPTTNVTSSSSNSTKSAASPPSPASGSGRLQMGVGLVASIVLFCMGLF</sequence>
<proteinExistence type="inferred from homology"/>
<keyword evidence="8" id="KW-0325">Glycoprotein</keyword>
<keyword evidence="4" id="KW-0449">Lipoprotein</keyword>
<dbReference type="InterPro" id="IPR000782">
    <property type="entry name" value="FAS1_domain"/>
</dbReference>
<dbReference type="GO" id="GO:0009834">
    <property type="term" value="P:plant-type secondary cell wall biogenesis"/>
    <property type="evidence" value="ECO:0007669"/>
    <property type="project" value="TreeGrafter"/>
</dbReference>
<dbReference type="SMART" id="SM00554">
    <property type="entry name" value="FAS1"/>
    <property type="match status" value="1"/>
</dbReference>
<evidence type="ECO:0000256" key="2">
    <source>
        <dbReference type="ARBA" id="ARBA00007843"/>
    </source>
</evidence>
<evidence type="ECO:0000256" key="1">
    <source>
        <dbReference type="ARBA" id="ARBA00004609"/>
    </source>
</evidence>
<keyword evidence="3" id="KW-1003">Cell membrane</keyword>
<organism evidence="12 13">
    <name type="scientific">Camellia sinensis</name>
    <name type="common">Tea plant</name>
    <name type="synonym">Thea sinensis</name>
    <dbReference type="NCBI Taxonomy" id="4442"/>
    <lineage>
        <taxon>Eukaryota</taxon>
        <taxon>Viridiplantae</taxon>
        <taxon>Streptophyta</taxon>
        <taxon>Embryophyta</taxon>
        <taxon>Tracheophyta</taxon>
        <taxon>Spermatophyta</taxon>
        <taxon>Magnoliopsida</taxon>
        <taxon>eudicotyledons</taxon>
        <taxon>Gunneridae</taxon>
        <taxon>Pentapetalae</taxon>
        <taxon>asterids</taxon>
        <taxon>Ericales</taxon>
        <taxon>Theaceae</taxon>
        <taxon>Camellia</taxon>
    </lineage>
</organism>
<evidence type="ECO:0000313" key="13">
    <source>
        <dbReference type="Proteomes" id="UP000593564"/>
    </source>
</evidence>
<dbReference type="InterPro" id="IPR036378">
    <property type="entry name" value="FAS1_dom_sf"/>
</dbReference>
<evidence type="ECO:0000256" key="4">
    <source>
        <dbReference type="ARBA" id="ARBA00022622"/>
    </source>
</evidence>
<dbReference type="PANTHER" id="PTHR32077">
    <property type="entry name" value="FASCICLIN-LIKE ARABINOGALACTAN PROTEIN"/>
    <property type="match status" value="1"/>
</dbReference>
<dbReference type="InterPro" id="IPR045003">
    <property type="entry name" value="FLA_A"/>
</dbReference>
<keyword evidence="4" id="KW-0336">GPI-anchor</keyword>
<comment type="similarity">
    <text evidence="2">Belongs to the fasciclin-like AGP family.</text>
</comment>
<evidence type="ECO:0000256" key="6">
    <source>
        <dbReference type="ARBA" id="ARBA00022974"/>
    </source>
</evidence>
<dbReference type="Pfam" id="PF02469">
    <property type="entry name" value="Fasciclin"/>
    <property type="match status" value="1"/>
</dbReference>
<protein>
    <recommendedName>
        <fullName evidence="11">FAS1 domain-containing protein</fullName>
    </recommendedName>
</protein>
<evidence type="ECO:0000313" key="12">
    <source>
        <dbReference type="EMBL" id="KAF5948269.1"/>
    </source>
</evidence>
<dbReference type="Gene3D" id="2.30.180.10">
    <property type="entry name" value="FAS1 domain"/>
    <property type="match status" value="1"/>
</dbReference>
<dbReference type="PANTHER" id="PTHR32077:SF54">
    <property type="entry name" value="FASCICLIN-LIKE ARABINOGALACTAN PROTEIN 13-RELATED"/>
    <property type="match status" value="1"/>
</dbReference>
<feature type="region of interest" description="Disordered" evidence="10">
    <location>
        <begin position="278"/>
        <end position="307"/>
    </location>
</feature>
<keyword evidence="6" id="KW-0654">Proteoglycan</keyword>
<comment type="caution">
    <text evidence="12">The sequence shown here is derived from an EMBL/GenBank/DDBJ whole genome shotgun (WGS) entry which is preliminary data.</text>
</comment>
<evidence type="ECO:0000256" key="7">
    <source>
        <dbReference type="ARBA" id="ARBA00023136"/>
    </source>
</evidence>
<keyword evidence="13" id="KW-1185">Reference proteome</keyword>
<dbReference type="EMBL" id="JACBKZ010000006">
    <property type="protein sequence ID" value="KAF5948269.1"/>
    <property type="molecule type" value="Genomic_DNA"/>
</dbReference>
<evidence type="ECO:0000256" key="3">
    <source>
        <dbReference type="ARBA" id="ARBA00022475"/>
    </source>
</evidence>
<dbReference type="PROSITE" id="PS50213">
    <property type="entry name" value="FAS1"/>
    <property type="match status" value="1"/>
</dbReference>
<dbReference type="Proteomes" id="UP000593564">
    <property type="component" value="Unassembled WGS sequence"/>
</dbReference>
<evidence type="ECO:0000256" key="8">
    <source>
        <dbReference type="ARBA" id="ARBA00023180"/>
    </source>
</evidence>
<keyword evidence="7" id="KW-0472">Membrane</keyword>
<dbReference type="GO" id="GO:0098552">
    <property type="term" value="C:side of membrane"/>
    <property type="evidence" value="ECO:0007669"/>
    <property type="project" value="UniProtKB-KW"/>
</dbReference>
<dbReference type="FunFam" id="2.30.180.10:FF:000006">
    <property type="entry name" value="Fasciclin-like arabinogalactan protein 11"/>
    <property type="match status" value="1"/>
</dbReference>
<comment type="function">
    <text evidence="9">May be a cell surface adhesion protein.</text>
</comment>
<reference evidence="12 13" key="2">
    <citation type="submission" date="2020-07" db="EMBL/GenBank/DDBJ databases">
        <title>Genome assembly of wild tea tree DASZ reveals pedigree and selection history of tea varieties.</title>
        <authorList>
            <person name="Zhang W."/>
        </authorList>
    </citation>
    <scope>NUCLEOTIDE SEQUENCE [LARGE SCALE GENOMIC DNA]</scope>
    <source>
        <strain evidence="13">cv. G240</strain>
        <tissue evidence="12">Leaf</tissue>
    </source>
</reference>
<gene>
    <name evidence="12" type="ORF">HYC85_014226</name>
</gene>
<accession>A0A7J7H5W3</accession>
<evidence type="ECO:0000259" key="11">
    <source>
        <dbReference type="PROSITE" id="PS50213"/>
    </source>
</evidence>
<evidence type="ECO:0000256" key="5">
    <source>
        <dbReference type="ARBA" id="ARBA00022729"/>
    </source>
</evidence>
<evidence type="ECO:0000256" key="10">
    <source>
        <dbReference type="SAM" id="MobiDB-lite"/>
    </source>
</evidence>
<evidence type="ECO:0000256" key="9">
    <source>
        <dbReference type="ARBA" id="ARBA00024686"/>
    </source>
</evidence>
<dbReference type="AlphaFoldDB" id="A0A7J7H5W3"/>
<dbReference type="GO" id="GO:0005886">
    <property type="term" value="C:plasma membrane"/>
    <property type="evidence" value="ECO:0007669"/>
    <property type="project" value="UniProtKB-SubCell"/>
</dbReference>
<comment type="subcellular location">
    <subcellularLocation>
        <location evidence="1">Cell membrane</location>
        <topology evidence="1">Lipid-anchor</topology>
        <topology evidence="1">GPI-anchor</topology>
    </subcellularLocation>
</comment>
<name>A0A7J7H5W3_CAMSI</name>
<keyword evidence="5" id="KW-0732">Signal</keyword>